<protein>
    <submittedName>
        <fullName evidence="1">Uncharacterized protein</fullName>
    </submittedName>
</protein>
<organism evidence="1 2">
    <name type="scientific">Cellulomonas composti</name>
    <dbReference type="NCBI Taxonomy" id="266130"/>
    <lineage>
        <taxon>Bacteria</taxon>
        <taxon>Bacillati</taxon>
        <taxon>Actinomycetota</taxon>
        <taxon>Actinomycetes</taxon>
        <taxon>Micrococcales</taxon>
        <taxon>Cellulomonadaceae</taxon>
        <taxon>Cellulomonas</taxon>
    </lineage>
</organism>
<dbReference type="OrthoDB" id="4828756at2"/>
<keyword evidence="2" id="KW-1185">Reference proteome</keyword>
<reference evidence="1 2" key="1">
    <citation type="submission" date="2019-07" db="EMBL/GenBank/DDBJ databases">
        <title>Whole genome shotgun sequence of Cellulomonas composti NBRC 100758.</title>
        <authorList>
            <person name="Hosoyama A."/>
            <person name="Uohara A."/>
            <person name="Ohji S."/>
            <person name="Ichikawa N."/>
        </authorList>
    </citation>
    <scope>NUCLEOTIDE SEQUENCE [LARGE SCALE GENOMIC DNA]</scope>
    <source>
        <strain evidence="1 2">NBRC 100758</strain>
    </source>
</reference>
<evidence type="ECO:0000313" key="2">
    <source>
        <dbReference type="Proteomes" id="UP000321720"/>
    </source>
</evidence>
<gene>
    <name evidence="1" type="ORF">CCO02nite_30670</name>
</gene>
<comment type="caution">
    <text evidence="1">The sequence shown here is derived from an EMBL/GenBank/DDBJ whole genome shotgun (WGS) entry which is preliminary data.</text>
</comment>
<proteinExistence type="predicted"/>
<dbReference type="EMBL" id="BJWG01000021">
    <property type="protein sequence ID" value="GEL96409.1"/>
    <property type="molecule type" value="Genomic_DNA"/>
</dbReference>
<evidence type="ECO:0000313" key="1">
    <source>
        <dbReference type="EMBL" id="GEL96409.1"/>
    </source>
</evidence>
<dbReference type="AlphaFoldDB" id="A0A511JF36"/>
<name>A0A511JF36_9CELL</name>
<sequence length="207" mass="22476">MALTRAADVAEYFEFTNRETGDGRDAPLASRVPDSLSALLARPGRVELEEPLVWTWVNPDNPPGDVLTTIDSVRLVSPVVQQIFVEHLGPADEIQWIAAELELPDGTRLPQWVPHFPVLHDLLSDEGTDWAGNGVPMRYAYSRAKLTGHHVSVYSTRAVTLEVRGIGPISIPAATASDTYVVSAAVVDAMREADVTGALVMVARLMP</sequence>
<dbReference type="RefSeq" id="WP_146844043.1">
    <property type="nucleotide sequence ID" value="NZ_BJWG01000021.1"/>
</dbReference>
<accession>A0A511JF36</accession>
<dbReference type="Proteomes" id="UP000321720">
    <property type="component" value="Unassembled WGS sequence"/>
</dbReference>